<dbReference type="GO" id="GO:0016740">
    <property type="term" value="F:transferase activity"/>
    <property type="evidence" value="ECO:0007669"/>
    <property type="project" value="UniProtKB-KW"/>
</dbReference>
<dbReference type="SUPFAM" id="SSF51161">
    <property type="entry name" value="Trimeric LpxA-like enzymes"/>
    <property type="match status" value="1"/>
</dbReference>
<keyword evidence="2" id="KW-0808">Transferase</keyword>
<reference evidence="2 3" key="1">
    <citation type="submission" date="2020-08" db="EMBL/GenBank/DDBJ databases">
        <title>Genome public.</title>
        <authorList>
            <person name="Liu C."/>
            <person name="Sun Q."/>
        </authorList>
    </citation>
    <scope>NUCLEOTIDE SEQUENCE [LARGE SCALE GENOMIC DNA]</scope>
    <source>
        <strain evidence="2 3">NSJ-66</strain>
    </source>
</reference>
<comment type="caution">
    <text evidence="2">The sequence shown here is derived from an EMBL/GenBank/DDBJ whole genome shotgun (WGS) entry which is preliminary data.</text>
</comment>
<proteinExistence type="predicted"/>
<accession>A0ABR7H8J9</accession>
<evidence type="ECO:0000256" key="1">
    <source>
        <dbReference type="ARBA" id="ARBA00018522"/>
    </source>
</evidence>
<protein>
    <recommendedName>
        <fullName evidence="1">Serine acetyltransferase</fullName>
    </recommendedName>
</protein>
<dbReference type="PIRSF" id="PIRSF000441">
    <property type="entry name" value="CysE"/>
    <property type="match status" value="1"/>
</dbReference>
<sequence length="143" mass="15452">MRKVVITPGSGILYRIKQLFYLFRIKRMDAFNNASMGTDIGFGAHFETPPHLQHGLNGIIISHYAHIGKDAWIAQQVTIGQEIDKKVAPILGNNVIIGAGAKIFGAVKIGNNVTIGANAVVTHDMPDNCVCGGIPAEIIKYKD</sequence>
<name>A0ABR7H8J9_9FIRM</name>
<dbReference type="InterPro" id="IPR001451">
    <property type="entry name" value="Hexapep"/>
</dbReference>
<dbReference type="Pfam" id="PF00132">
    <property type="entry name" value="Hexapep"/>
    <property type="match status" value="1"/>
</dbReference>
<evidence type="ECO:0000313" key="3">
    <source>
        <dbReference type="Proteomes" id="UP000634672"/>
    </source>
</evidence>
<dbReference type="Gene3D" id="2.160.10.10">
    <property type="entry name" value="Hexapeptide repeat proteins"/>
    <property type="match status" value="1"/>
</dbReference>
<keyword evidence="3" id="KW-1185">Reference proteome</keyword>
<gene>
    <name evidence="2" type="ORF">H8S75_16165</name>
</gene>
<dbReference type="EMBL" id="JACOPB010000007">
    <property type="protein sequence ID" value="MBC5709494.1"/>
    <property type="molecule type" value="Genomic_DNA"/>
</dbReference>
<dbReference type="InterPro" id="IPR005881">
    <property type="entry name" value="Ser_O-AcTrfase"/>
</dbReference>
<organism evidence="2 3">
    <name type="scientific">Hungatella hominis</name>
    <dbReference type="NCBI Taxonomy" id="2763050"/>
    <lineage>
        <taxon>Bacteria</taxon>
        <taxon>Bacillati</taxon>
        <taxon>Bacillota</taxon>
        <taxon>Clostridia</taxon>
        <taxon>Lachnospirales</taxon>
        <taxon>Lachnospiraceae</taxon>
        <taxon>Hungatella</taxon>
    </lineage>
</organism>
<dbReference type="PANTHER" id="PTHR42811">
    <property type="entry name" value="SERINE ACETYLTRANSFERASE"/>
    <property type="match status" value="1"/>
</dbReference>
<evidence type="ECO:0000313" key="2">
    <source>
        <dbReference type="EMBL" id="MBC5709494.1"/>
    </source>
</evidence>
<dbReference type="InterPro" id="IPR011004">
    <property type="entry name" value="Trimer_LpxA-like_sf"/>
</dbReference>
<dbReference type="Proteomes" id="UP000634672">
    <property type="component" value="Unassembled WGS sequence"/>
</dbReference>